<name>A0ABR0A3S5_9CRUS</name>
<evidence type="ECO:0000313" key="2">
    <source>
        <dbReference type="EMBL" id="KAK4019802.1"/>
    </source>
</evidence>
<dbReference type="EMBL" id="JAOYFB010000036">
    <property type="protein sequence ID" value="KAK4019802.1"/>
    <property type="molecule type" value="Genomic_DNA"/>
</dbReference>
<accession>A0ABR0A3S5</accession>
<evidence type="ECO:0000256" key="1">
    <source>
        <dbReference type="SAM" id="MobiDB-lite"/>
    </source>
</evidence>
<evidence type="ECO:0000313" key="3">
    <source>
        <dbReference type="Proteomes" id="UP001234178"/>
    </source>
</evidence>
<feature type="region of interest" description="Disordered" evidence="1">
    <location>
        <begin position="45"/>
        <end position="64"/>
    </location>
</feature>
<feature type="compositionally biased region" description="Basic residues" evidence="1">
    <location>
        <begin position="45"/>
        <end position="55"/>
    </location>
</feature>
<proteinExistence type="predicted"/>
<dbReference type="Proteomes" id="UP001234178">
    <property type="component" value="Unassembled WGS sequence"/>
</dbReference>
<comment type="caution">
    <text evidence="2">The sequence shown here is derived from an EMBL/GenBank/DDBJ whole genome shotgun (WGS) entry which is preliminary data.</text>
</comment>
<keyword evidence="3" id="KW-1185">Reference proteome</keyword>
<reference evidence="2 3" key="1">
    <citation type="journal article" date="2023" name="Nucleic Acids Res.">
        <title>The hologenome of Daphnia magna reveals possible DNA methylation and microbiome-mediated evolution of the host genome.</title>
        <authorList>
            <person name="Chaturvedi A."/>
            <person name="Li X."/>
            <person name="Dhandapani V."/>
            <person name="Marshall H."/>
            <person name="Kissane S."/>
            <person name="Cuenca-Cambronero M."/>
            <person name="Asole G."/>
            <person name="Calvet F."/>
            <person name="Ruiz-Romero M."/>
            <person name="Marangio P."/>
            <person name="Guigo R."/>
            <person name="Rago D."/>
            <person name="Mirbahai L."/>
            <person name="Eastwood N."/>
            <person name="Colbourne J.K."/>
            <person name="Zhou J."/>
            <person name="Mallon E."/>
            <person name="Orsini L."/>
        </authorList>
    </citation>
    <scope>NUCLEOTIDE SEQUENCE [LARGE SCALE GENOMIC DNA]</scope>
    <source>
        <strain evidence="2">LRV0_1</strain>
    </source>
</reference>
<organism evidence="2 3">
    <name type="scientific">Daphnia magna</name>
    <dbReference type="NCBI Taxonomy" id="35525"/>
    <lineage>
        <taxon>Eukaryota</taxon>
        <taxon>Metazoa</taxon>
        <taxon>Ecdysozoa</taxon>
        <taxon>Arthropoda</taxon>
        <taxon>Crustacea</taxon>
        <taxon>Branchiopoda</taxon>
        <taxon>Diplostraca</taxon>
        <taxon>Cladocera</taxon>
        <taxon>Anomopoda</taxon>
        <taxon>Daphniidae</taxon>
        <taxon>Daphnia</taxon>
    </lineage>
</organism>
<protein>
    <submittedName>
        <fullName evidence="2">Uncharacterized protein</fullName>
    </submittedName>
</protein>
<gene>
    <name evidence="2" type="ORF">OUZ56_001809</name>
</gene>
<sequence>MRFIMLVEFNWVCKQRRLLSFHVFDVPEMQQIKGGPIPQAKTFYTKKKKRRKRHKLNGETRETAQQLGRQGFIAGLSGTGGREGM</sequence>